<feature type="region of interest" description="Disordered" evidence="1">
    <location>
        <begin position="1"/>
        <end position="73"/>
    </location>
</feature>
<accession>K5UI10</accession>
<organism evidence="2 3">
    <name type="scientific">Phanerochaete carnosa (strain HHB-10118-sp)</name>
    <name type="common">White-rot fungus</name>
    <name type="synonym">Peniophora carnosa</name>
    <dbReference type="NCBI Taxonomy" id="650164"/>
    <lineage>
        <taxon>Eukaryota</taxon>
        <taxon>Fungi</taxon>
        <taxon>Dikarya</taxon>
        <taxon>Basidiomycota</taxon>
        <taxon>Agaricomycotina</taxon>
        <taxon>Agaricomycetes</taxon>
        <taxon>Polyporales</taxon>
        <taxon>Phanerochaetaceae</taxon>
        <taxon>Phanerochaete</taxon>
    </lineage>
</organism>
<feature type="compositionally biased region" description="Low complexity" evidence="1">
    <location>
        <begin position="40"/>
        <end position="64"/>
    </location>
</feature>
<dbReference type="EMBL" id="JH930527">
    <property type="protein sequence ID" value="EKM49161.1"/>
    <property type="molecule type" value="Genomic_DNA"/>
</dbReference>
<feature type="compositionally biased region" description="Polar residues" evidence="1">
    <location>
        <begin position="29"/>
        <end position="39"/>
    </location>
</feature>
<feature type="region of interest" description="Disordered" evidence="1">
    <location>
        <begin position="112"/>
        <end position="132"/>
    </location>
</feature>
<dbReference type="RefSeq" id="XP_007402285.1">
    <property type="nucleotide sequence ID" value="XM_007402223.1"/>
</dbReference>
<protein>
    <submittedName>
        <fullName evidence="2">Uncharacterized protein</fullName>
    </submittedName>
</protein>
<gene>
    <name evidence="2" type="ORF">PHACADRAFT_167295</name>
</gene>
<evidence type="ECO:0000256" key="1">
    <source>
        <dbReference type="SAM" id="MobiDB-lite"/>
    </source>
</evidence>
<dbReference type="KEGG" id="pco:PHACADRAFT_167295"/>
<dbReference type="GeneID" id="18909382"/>
<keyword evidence="3" id="KW-1185">Reference proteome</keyword>
<proteinExistence type="predicted"/>
<name>K5UI10_PHACS</name>
<dbReference type="Proteomes" id="UP000008370">
    <property type="component" value="Unassembled WGS sequence"/>
</dbReference>
<dbReference type="InParanoid" id="K5UI10"/>
<evidence type="ECO:0000313" key="2">
    <source>
        <dbReference type="EMBL" id="EKM49161.1"/>
    </source>
</evidence>
<dbReference type="HOGENOM" id="CLU_950310_0_0_1"/>
<dbReference type="AlphaFoldDB" id="K5UI10"/>
<sequence length="293" mass="30992">MRRSHRENKPGSRPQVCCSPPRKRKRTNDGCSDNSDNIVGSSPPGSIAIPSPLSPSPAMSLASGVSPPRSPLPMVEPCRSAILSQASLDHNPARRALDNSSDTAEALMTTDGSHFDIPSSGPTTCAPPTTPVRGRDSCWSPLPAADMSVQPAPLVPRQTSRCNVLSLLPASQSADTASTVQPKQSPVSLSVIHASRLHSHVLSDPNIASSDPCCNGTEIRQPRLPRMDTACSMSHPGLRTSDSISDNAMLSDAAFASHSGAAIPLKPMSLRDRRARGLLSDHDVVSLHTVYDH</sequence>
<evidence type="ECO:0000313" key="3">
    <source>
        <dbReference type="Proteomes" id="UP000008370"/>
    </source>
</evidence>
<reference evidence="2" key="1">
    <citation type="journal article" date="2012" name="BMC Genomics">
        <title>Comparative genomics of the white-rot fungi, Phanerochaete carnosa and P. chrysosporium, to elucidate the genetic basis of the distinct wood types they colonize.</title>
        <authorList>
            <person name="Suzuki H."/>
            <person name="MacDonald J."/>
            <person name="Syed K."/>
            <person name="Salamov A."/>
            <person name="Hori C."/>
            <person name="Aerts A."/>
            <person name="Henrissat B."/>
            <person name="Wiebenga A."/>
            <person name="vanKuyk P.A."/>
            <person name="Barry K."/>
            <person name="Lindquist E."/>
            <person name="LaButti K."/>
            <person name="Lapidus A."/>
            <person name="Lucas S."/>
            <person name="Coutinho P."/>
            <person name="Gong Y."/>
            <person name="Samejima M."/>
            <person name="Mahadevan R."/>
            <person name="Abou-Zaid M."/>
            <person name="de Vries R.P."/>
            <person name="Igarashi K."/>
            <person name="Yadav J.S."/>
            <person name="Grigoriev I.V."/>
            <person name="Master E.R."/>
        </authorList>
    </citation>
    <scope>NUCLEOTIDE SEQUENCE [LARGE SCALE GENOMIC DNA]</scope>
    <source>
        <strain evidence="2">HHB-10118-sp</strain>
    </source>
</reference>